<sequence>MKLGEQSRQARSSDEDDVIVISSDSDYIGSSDEDEAQASGVADIDLTTEAVWPNITQGRKSYRSKG</sequence>
<dbReference type="EMBL" id="JBANQN010000007">
    <property type="protein sequence ID" value="KAK6784521.1"/>
    <property type="molecule type" value="Genomic_DNA"/>
</dbReference>
<feature type="compositionally biased region" description="Polar residues" evidence="1">
    <location>
        <begin position="1"/>
        <end position="10"/>
    </location>
</feature>
<reference evidence="2 3" key="1">
    <citation type="submission" date="2024-02" db="EMBL/GenBank/DDBJ databases">
        <title>de novo genome assembly of Solanum bulbocastanum strain 11H21.</title>
        <authorList>
            <person name="Hosaka A.J."/>
        </authorList>
    </citation>
    <scope>NUCLEOTIDE SEQUENCE [LARGE SCALE GENOMIC DNA]</scope>
    <source>
        <tissue evidence="2">Young leaves</tissue>
    </source>
</reference>
<comment type="caution">
    <text evidence="2">The sequence shown here is derived from an EMBL/GenBank/DDBJ whole genome shotgun (WGS) entry which is preliminary data.</text>
</comment>
<evidence type="ECO:0000313" key="2">
    <source>
        <dbReference type="EMBL" id="KAK6784521.1"/>
    </source>
</evidence>
<feature type="region of interest" description="Disordered" evidence="1">
    <location>
        <begin position="1"/>
        <end position="42"/>
    </location>
</feature>
<evidence type="ECO:0000256" key="1">
    <source>
        <dbReference type="SAM" id="MobiDB-lite"/>
    </source>
</evidence>
<dbReference type="AlphaFoldDB" id="A0AAN8TIP4"/>
<evidence type="ECO:0000313" key="3">
    <source>
        <dbReference type="Proteomes" id="UP001371456"/>
    </source>
</evidence>
<name>A0AAN8TIP4_SOLBU</name>
<accession>A0AAN8TIP4</accession>
<gene>
    <name evidence="2" type="ORF">RDI58_017976</name>
</gene>
<proteinExistence type="predicted"/>
<keyword evidence="3" id="KW-1185">Reference proteome</keyword>
<organism evidence="2 3">
    <name type="scientific">Solanum bulbocastanum</name>
    <name type="common">Wild potato</name>
    <dbReference type="NCBI Taxonomy" id="147425"/>
    <lineage>
        <taxon>Eukaryota</taxon>
        <taxon>Viridiplantae</taxon>
        <taxon>Streptophyta</taxon>
        <taxon>Embryophyta</taxon>
        <taxon>Tracheophyta</taxon>
        <taxon>Spermatophyta</taxon>
        <taxon>Magnoliopsida</taxon>
        <taxon>eudicotyledons</taxon>
        <taxon>Gunneridae</taxon>
        <taxon>Pentapetalae</taxon>
        <taxon>asterids</taxon>
        <taxon>lamiids</taxon>
        <taxon>Solanales</taxon>
        <taxon>Solanaceae</taxon>
        <taxon>Solanoideae</taxon>
        <taxon>Solaneae</taxon>
        <taxon>Solanum</taxon>
    </lineage>
</organism>
<feature type="compositionally biased region" description="Low complexity" evidence="1">
    <location>
        <begin position="19"/>
        <end position="30"/>
    </location>
</feature>
<protein>
    <submittedName>
        <fullName evidence="2">Uncharacterized protein</fullName>
    </submittedName>
</protein>
<dbReference type="Proteomes" id="UP001371456">
    <property type="component" value="Unassembled WGS sequence"/>
</dbReference>